<evidence type="ECO:0000256" key="6">
    <source>
        <dbReference type="SAM" id="MobiDB-lite"/>
    </source>
</evidence>
<evidence type="ECO:0000256" key="7">
    <source>
        <dbReference type="SAM" id="Phobius"/>
    </source>
</evidence>
<reference evidence="9 10" key="1">
    <citation type="journal article" date="2019" name="Nat. Ecol. Evol.">
        <title>Megaphylogeny resolves global patterns of mushroom evolution.</title>
        <authorList>
            <person name="Varga T."/>
            <person name="Krizsan K."/>
            <person name="Foldi C."/>
            <person name="Dima B."/>
            <person name="Sanchez-Garcia M."/>
            <person name="Sanchez-Ramirez S."/>
            <person name="Szollosi G.J."/>
            <person name="Szarkandi J.G."/>
            <person name="Papp V."/>
            <person name="Albert L."/>
            <person name="Andreopoulos W."/>
            <person name="Angelini C."/>
            <person name="Antonin V."/>
            <person name="Barry K.W."/>
            <person name="Bougher N.L."/>
            <person name="Buchanan P."/>
            <person name="Buyck B."/>
            <person name="Bense V."/>
            <person name="Catcheside P."/>
            <person name="Chovatia M."/>
            <person name="Cooper J."/>
            <person name="Damon W."/>
            <person name="Desjardin D."/>
            <person name="Finy P."/>
            <person name="Geml J."/>
            <person name="Haridas S."/>
            <person name="Hughes K."/>
            <person name="Justo A."/>
            <person name="Karasinski D."/>
            <person name="Kautmanova I."/>
            <person name="Kiss B."/>
            <person name="Kocsube S."/>
            <person name="Kotiranta H."/>
            <person name="LaButti K.M."/>
            <person name="Lechner B.E."/>
            <person name="Liimatainen K."/>
            <person name="Lipzen A."/>
            <person name="Lukacs Z."/>
            <person name="Mihaltcheva S."/>
            <person name="Morgado L.N."/>
            <person name="Niskanen T."/>
            <person name="Noordeloos M.E."/>
            <person name="Ohm R.A."/>
            <person name="Ortiz-Santana B."/>
            <person name="Ovrebo C."/>
            <person name="Racz N."/>
            <person name="Riley R."/>
            <person name="Savchenko A."/>
            <person name="Shiryaev A."/>
            <person name="Soop K."/>
            <person name="Spirin V."/>
            <person name="Szebenyi C."/>
            <person name="Tomsovsky M."/>
            <person name="Tulloss R.E."/>
            <person name="Uehling J."/>
            <person name="Grigoriev I.V."/>
            <person name="Vagvolgyi C."/>
            <person name="Papp T."/>
            <person name="Martin F.M."/>
            <person name="Miettinen O."/>
            <person name="Hibbett D.S."/>
            <person name="Nagy L.G."/>
        </authorList>
    </citation>
    <scope>NUCLEOTIDE SEQUENCE [LARGE SCALE GENOMIC DNA]</scope>
    <source>
        <strain evidence="9 10">CBS 121175</strain>
    </source>
</reference>
<feature type="compositionally biased region" description="Polar residues" evidence="6">
    <location>
        <begin position="319"/>
        <end position="336"/>
    </location>
</feature>
<sequence>MLSPIQVAFVVVVALYLLCAVLTCIRLAHRFQRSQLWWDDFWAGLAALSGTFIAGLYIAIVLIKDRRELPQITQSFLNWAGFFGNTVSTWAARYSILTTIIRILPTGANRAITKVSFCIMGPMSLAIILAHIFMCGLPVPSSTTACGLPIRSIILQLTCGLTAIAWLVVWPIYILWRMKLPRTHRNLIVACFASAVSLAVIEILHANFLVKFSNTPTEVLRSPAFNPVPLTFTGNFQSIFAMFCCNNLVLVTFMYRIWRNKRDGSEGESETETSSDKSSSVISGGANTSDKTGDSNPSRSTTMGIFSSELSHFTTVLTNSQDDQSASVPSDLSAVSASVHKVRIHDSGDGSRK</sequence>
<feature type="transmembrane region" description="Helical" evidence="7">
    <location>
        <begin position="187"/>
        <end position="210"/>
    </location>
</feature>
<feature type="compositionally biased region" description="Basic and acidic residues" evidence="6">
    <location>
        <begin position="344"/>
        <end position="353"/>
    </location>
</feature>
<evidence type="ECO:0000256" key="2">
    <source>
        <dbReference type="ARBA" id="ARBA00022692"/>
    </source>
</evidence>
<dbReference type="AlphaFoldDB" id="A0A5C3KP98"/>
<feature type="transmembrane region" description="Helical" evidence="7">
    <location>
        <begin position="7"/>
        <end position="29"/>
    </location>
</feature>
<evidence type="ECO:0000256" key="4">
    <source>
        <dbReference type="ARBA" id="ARBA00023136"/>
    </source>
</evidence>
<feature type="transmembrane region" description="Helical" evidence="7">
    <location>
        <begin position="153"/>
        <end position="175"/>
    </location>
</feature>
<accession>A0A5C3KP98</accession>
<feature type="domain" description="Rhodopsin" evidence="8">
    <location>
        <begin position="25"/>
        <end position="217"/>
    </location>
</feature>
<comment type="subcellular location">
    <subcellularLocation>
        <location evidence="1">Membrane</location>
        <topology evidence="1">Multi-pass membrane protein</topology>
    </subcellularLocation>
</comment>
<evidence type="ECO:0000259" key="8">
    <source>
        <dbReference type="Pfam" id="PF20684"/>
    </source>
</evidence>
<dbReference type="InterPro" id="IPR052337">
    <property type="entry name" value="SAT4-like"/>
</dbReference>
<feature type="compositionally biased region" description="Low complexity" evidence="6">
    <location>
        <begin position="276"/>
        <end position="285"/>
    </location>
</feature>
<organism evidence="9 10">
    <name type="scientific">Coprinopsis marcescibilis</name>
    <name type="common">Agaric fungus</name>
    <name type="synonym">Psathyrella marcescibilis</name>
    <dbReference type="NCBI Taxonomy" id="230819"/>
    <lineage>
        <taxon>Eukaryota</taxon>
        <taxon>Fungi</taxon>
        <taxon>Dikarya</taxon>
        <taxon>Basidiomycota</taxon>
        <taxon>Agaricomycotina</taxon>
        <taxon>Agaricomycetes</taxon>
        <taxon>Agaricomycetidae</taxon>
        <taxon>Agaricales</taxon>
        <taxon>Agaricineae</taxon>
        <taxon>Psathyrellaceae</taxon>
        <taxon>Coprinopsis</taxon>
    </lineage>
</organism>
<dbReference type="GO" id="GO:0016020">
    <property type="term" value="C:membrane"/>
    <property type="evidence" value="ECO:0007669"/>
    <property type="project" value="UniProtKB-SubCell"/>
</dbReference>
<keyword evidence="4 7" id="KW-0472">Membrane</keyword>
<feature type="region of interest" description="Disordered" evidence="6">
    <location>
        <begin position="264"/>
        <end position="303"/>
    </location>
</feature>
<dbReference type="Pfam" id="PF20684">
    <property type="entry name" value="Fung_rhodopsin"/>
    <property type="match status" value="1"/>
</dbReference>
<evidence type="ECO:0000313" key="10">
    <source>
        <dbReference type="Proteomes" id="UP000307440"/>
    </source>
</evidence>
<dbReference type="PANTHER" id="PTHR33048:SF47">
    <property type="entry name" value="INTEGRAL MEMBRANE PROTEIN-RELATED"/>
    <property type="match status" value="1"/>
</dbReference>
<comment type="similarity">
    <text evidence="5">Belongs to the SAT4 family.</text>
</comment>
<feature type="compositionally biased region" description="Polar residues" evidence="6">
    <location>
        <begin position="286"/>
        <end position="303"/>
    </location>
</feature>
<evidence type="ECO:0000313" key="9">
    <source>
        <dbReference type="EMBL" id="TFK22096.1"/>
    </source>
</evidence>
<keyword evidence="3 7" id="KW-1133">Transmembrane helix</keyword>
<gene>
    <name evidence="9" type="ORF">FA15DRAFT_671910</name>
</gene>
<dbReference type="EMBL" id="ML210250">
    <property type="protein sequence ID" value="TFK22096.1"/>
    <property type="molecule type" value="Genomic_DNA"/>
</dbReference>
<dbReference type="OrthoDB" id="3229610at2759"/>
<protein>
    <recommendedName>
        <fullName evidence="8">Rhodopsin domain-containing protein</fullName>
    </recommendedName>
</protein>
<evidence type="ECO:0000256" key="5">
    <source>
        <dbReference type="ARBA" id="ARBA00038359"/>
    </source>
</evidence>
<dbReference type="InterPro" id="IPR049326">
    <property type="entry name" value="Rhodopsin_dom_fungi"/>
</dbReference>
<proteinExistence type="inferred from homology"/>
<evidence type="ECO:0000256" key="1">
    <source>
        <dbReference type="ARBA" id="ARBA00004141"/>
    </source>
</evidence>
<dbReference type="Proteomes" id="UP000307440">
    <property type="component" value="Unassembled WGS sequence"/>
</dbReference>
<keyword evidence="2 7" id="KW-0812">Transmembrane</keyword>
<feature type="region of interest" description="Disordered" evidence="6">
    <location>
        <begin position="319"/>
        <end position="353"/>
    </location>
</feature>
<dbReference type="STRING" id="230819.A0A5C3KP98"/>
<feature type="transmembrane region" description="Helical" evidence="7">
    <location>
        <begin position="41"/>
        <end position="63"/>
    </location>
</feature>
<feature type="transmembrane region" description="Helical" evidence="7">
    <location>
        <begin position="111"/>
        <end position="133"/>
    </location>
</feature>
<feature type="transmembrane region" description="Helical" evidence="7">
    <location>
        <begin position="230"/>
        <end position="255"/>
    </location>
</feature>
<dbReference type="PANTHER" id="PTHR33048">
    <property type="entry name" value="PTH11-LIKE INTEGRAL MEMBRANE PROTEIN (AFU_ORTHOLOGUE AFUA_5G11245)"/>
    <property type="match status" value="1"/>
</dbReference>
<evidence type="ECO:0000256" key="3">
    <source>
        <dbReference type="ARBA" id="ARBA00022989"/>
    </source>
</evidence>
<keyword evidence="10" id="KW-1185">Reference proteome</keyword>
<name>A0A5C3KP98_COPMA</name>